<dbReference type="Pfam" id="PF00144">
    <property type="entry name" value="Beta-lactamase"/>
    <property type="match status" value="1"/>
</dbReference>
<feature type="signal peptide" evidence="2">
    <location>
        <begin position="1"/>
        <end position="25"/>
    </location>
</feature>
<sequence length="662" mass="71508">MMSRLRLLCVTVSAILLTALSPASAREITAETVARWSDETFLQGLAARRFSGAVVTVVKDDRILFEKGYGYADWKRRTQVDPARTRFRIGSATKTFTALAVMLLIQDGTIGSLADPANKYLKRARLPAVNGREISLQDLITHRGGFADRSFGIASNDPYRPFLSRQQVEGQEPPIVRAPGGRSVYSNYGTALLGVLIEDVTGMPVAQFLERRVFTPLGMNRTSLDFGGAPRPDLAVPYAFLPSGAVRPVVYRGIHPFFAPVGAATSTGRDMAAFMIAQLRGSRGAATPLGLGPRGFDRLQRRSAGNHDSVSGFASIFLTLDWAGKTGFGHGGDWPGFHSIMWLLPGENVGVFISLMAEWPDVTPFDALGDKAAFTPVAGRQISPPMTNVGTLSAFLGHFLGPDRPEPAEAPRIPLDELAGTYRHEYRAYGTMFELLDVLNIGGAVMKVEVQGNNLMIGGRGPFRPLGGNLYWNADLETPIDGDFNQTPLWAFSRDRTSGEIYLVPRIAIDPFVKIGPYRNPAFHAAALPFILMTLLTGFLAMFWRTGRMASGSLARGAAIGAAVLVVGSVLTILGRWGGATIAGDFLMGDRSRFIILATFTTMQAICCALLVVTAARNARRLVGSEGRPPLAETSHLSLLALGGLGMLAFLWAFNLLGWQLS</sequence>
<dbReference type="InterPro" id="IPR012338">
    <property type="entry name" value="Beta-lactam/transpept-like"/>
</dbReference>
<keyword evidence="1" id="KW-0812">Transmembrane</keyword>
<keyword evidence="1" id="KW-1133">Transmembrane helix</keyword>
<organism evidence="4 5">
    <name type="scientific">Sphingosinicella rhizophila</name>
    <dbReference type="NCBI Taxonomy" id="3050082"/>
    <lineage>
        <taxon>Bacteria</taxon>
        <taxon>Pseudomonadati</taxon>
        <taxon>Pseudomonadota</taxon>
        <taxon>Alphaproteobacteria</taxon>
        <taxon>Sphingomonadales</taxon>
        <taxon>Sphingosinicellaceae</taxon>
        <taxon>Sphingosinicella</taxon>
    </lineage>
</organism>
<protein>
    <submittedName>
        <fullName evidence="4">Serine hydrolase domain-containing protein</fullName>
        <ecNumber evidence="4">3.1.1.103</ecNumber>
    </submittedName>
</protein>
<evidence type="ECO:0000313" key="5">
    <source>
        <dbReference type="Proteomes" id="UP001259572"/>
    </source>
</evidence>
<dbReference type="SUPFAM" id="SSF56601">
    <property type="entry name" value="beta-lactamase/transpeptidase-like"/>
    <property type="match status" value="1"/>
</dbReference>
<keyword evidence="4" id="KW-0378">Hydrolase</keyword>
<keyword evidence="5" id="KW-1185">Reference proteome</keyword>
<dbReference type="Proteomes" id="UP001259572">
    <property type="component" value="Unassembled WGS sequence"/>
</dbReference>
<feature type="transmembrane region" description="Helical" evidence="1">
    <location>
        <begin position="637"/>
        <end position="659"/>
    </location>
</feature>
<evidence type="ECO:0000256" key="1">
    <source>
        <dbReference type="SAM" id="Phobius"/>
    </source>
</evidence>
<keyword evidence="1" id="KW-0472">Membrane</keyword>
<dbReference type="GO" id="GO:0016787">
    <property type="term" value="F:hydrolase activity"/>
    <property type="evidence" value="ECO:0007669"/>
    <property type="project" value="UniProtKB-KW"/>
</dbReference>
<gene>
    <name evidence="4" type="ORF">RQX22_07600</name>
</gene>
<name>A0ABU3Q5X1_9SPHN</name>
<reference evidence="4 5" key="1">
    <citation type="submission" date="2023-05" db="EMBL/GenBank/DDBJ databases">
        <authorList>
            <person name="Guo Y."/>
        </authorList>
    </citation>
    <scope>NUCLEOTIDE SEQUENCE [LARGE SCALE GENOMIC DNA]</scope>
    <source>
        <strain evidence="4 5">GR2756</strain>
    </source>
</reference>
<dbReference type="PANTHER" id="PTHR46825">
    <property type="entry name" value="D-ALANYL-D-ALANINE-CARBOXYPEPTIDASE/ENDOPEPTIDASE AMPH"/>
    <property type="match status" value="1"/>
</dbReference>
<dbReference type="EC" id="3.1.1.103" evidence="4"/>
<accession>A0ABU3Q5X1</accession>
<keyword evidence="2" id="KW-0732">Signal</keyword>
<evidence type="ECO:0000256" key="2">
    <source>
        <dbReference type="SAM" id="SignalP"/>
    </source>
</evidence>
<dbReference type="Gene3D" id="3.40.710.10">
    <property type="entry name" value="DD-peptidase/beta-lactamase superfamily"/>
    <property type="match status" value="1"/>
</dbReference>
<feature type="transmembrane region" description="Helical" evidence="1">
    <location>
        <begin position="594"/>
        <end position="616"/>
    </location>
</feature>
<comment type="caution">
    <text evidence="4">The sequence shown here is derived from an EMBL/GenBank/DDBJ whole genome shotgun (WGS) entry which is preliminary data.</text>
</comment>
<dbReference type="InterPro" id="IPR050491">
    <property type="entry name" value="AmpC-like"/>
</dbReference>
<dbReference type="InterPro" id="IPR001466">
    <property type="entry name" value="Beta-lactam-related"/>
</dbReference>
<evidence type="ECO:0000259" key="3">
    <source>
        <dbReference type="Pfam" id="PF00144"/>
    </source>
</evidence>
<evidence type="ECO:0000313" key="4">
    <source>
        <dbReference type="EMBL" id="MDT9598808.1"/>
    </source>
</evidence>
<feature type="domain" description="Beta-lactamase-related" evidence="3">
    <location>
        <begin position="40"/>
        <end position="353"/>
    </location>
</feature>
<dbReference type="PANTHER" id="PTHR46825:SF9">
    <property type="entry name" value="BETA-LACTAMASE-RELATED DOMAIN-CONTAINING PROTEIN"/>
    <property type="match status" value="1"/>
</dbReference>
<proteinExistence type="predicted"/>
<dbReference type="RefSeq" id="WP_315725177.1">
    <property type="nucleotide sequence ID" value="NZ_JAVUPU010000003.1"/>
</dbReference>
<dbReference type="EMBL" id="JAVUPU010000003">
    <property type="protein sequence ID" value="MDT9598808.1"/>
    <property type="molecule type" value="Genomic_DNA"/>
</dbReference>
<feature type="transmembrane region" description="Helical" evidence="1">
    <location>
        <begin position="554"/>
        <end position="574"/>
    </location>
</feature>
<feature type="transmembrane region" description="Helical" evidence="1">
    <location>
        <begin position="522"/>
        <end position="542"/>
    </location>
</feature>
<feature type="chain" id="PRO_5046589969" evidence="2">
    <location>
        <begin position="26"/>
        <end position="662"/>
    </location>
</feature>